<dbReference type="PRINTS" id="PR00474">
    <property type="entry name" value="GLU5KINASE"/>
</dbReference>
<keyword evidence="2 8" id="KW-0028">Amino-acid biosynthesis</keyword>
<accession>A0ABS3LF86</accession>
<dbReference type="NCBIfam" id="TIGR01027">
    <property type="entry name" value="proB"/>
    <property type="match status" value="1"/>
</dbReference>
<dbReference type="Gene3D" id="3.40.1160.10">
    <property type="entry name" value="Acetylglutamate kinase-like"/>
    <property type="match status" value="1"/>
</dbReference>
<reference evidence="10 11" key="1">
    <citation type="submission" date="2021-03" db="EMBL/GenBank/DDBJ databases">
        <title>Enterococcal diversity collection.</title>
        <authorList>
            <person name="Gilmore M.S."/>
            <person name="Schwartzman J."/>
            <person name="Van Tyne D."/>
            <person name="Martin M."/>
            <person name="Earl A.M."/>
            <person name="Manson A.L."/>
            <person name="Straub T."/>
            <person name="Salamzade R."/>
            <person name="Saavedra J."/>
            <person name="Lebreton F."/>
            <person name="Prichula J."/>
            <person name="Schaufler K."/>
            <person name="Gaca A."/>
            <person name="Sgardioli B."/>
            <person name="Wagenaar J."/>
            <person name="Strong T."/>
        </authorList>
    </citation>
    <scope>NUCLEOTIDE SEQUENCE [LARGE SCALE GENOMIC DNA]</scope>
    <source>
        <strain evidence="10 11">669A</strain>
    </source>
</reference>
<dbReference type="EC" id="2.7.2.11" evidence="8"/>
<feature type="binding site" evidence="8">
    <location>
        <begin position="177"/>
        <end position="178"/>
    </location>
    <ligand>
        <name>ATP</name>
        <dbReference type="ChEBI" id="CHEBI:30616"/>
    </ligand>
</feature>
<keyword evidence="7 8" id="KW-0067">ATP-binding</keyword>
<evidence type="ECO:0000256" key="5">
    <source>
        <dbReference type="ARBA" id="ARBA00022741"/>
    </source>
</evidence>
<feature type="binding site" evidence="8">
    <location>
        <position position="14"/>
    </location>
    <ligand>
        <name>ATP</name>
        <dbReference type="ChEBI" id="CHEBI:30616"/>
    </ligand>
</feature>
<comment type="similarity">
    <text evidence="8">Belongs to the glutamate 5-kinase family.</text>
</comment>
<evidence type="ECO:0000256" key="6">
    <source>
        <dbReference type="ARBA" id="ARBA00022777"/>
    </source>
</evidence>
<comment type="caution">
    <text evidence="8">Lacks conserved residue(s) required for the propagation of feature annotation.</text>
</comment>
<comment type="subcellular location">
    <subcellularLocation>
        <location evidence="8">Cytoplasm</location>
    </subcellularLocation>
</comment>
<dbReference type="GO" id="GO:0004349">
    <property type="term" value="F:glutamate 5-kinase activity"/>
    <property type="evidence" value="ECO:0007669"/>
    <property type="project" value="UniProtKB-EC"/>
</dbReference>
<comment type="pathway">
    <text evidence="8">Amino-acid biosynthesis; L-proline biosynthesis; L-glutamate 5-semialdehyde from L-glutamate: step 1/2.</text>
</comment>
<dbReference type="InterPro" id="IPR001048">
    <property type="entry name" value="Asp/Glu/Uridylate_kinase"/>
</dbReference>
<dbReference type="InterPro" id="IPR001057">
    <property type="entry name" value="Glu/AcGlu_kinase"/>
</dbReference>
<keyword evidence="1 8" id="KW-0963">Cytoplasm</keyword>
<gene>
    <name evidence="8 10" type="primary">proB</name>
    <name evidence="10" type="ORF">JZO70_19150</name>
</gene>
<feature type="binding site" evidence="8">
    <location>
        <position position="157"/>
    </location>
    <ligand>
        <name>substrate</name>
    </ligand>
</feature>
<dbReference type="EMBL" id="JAFREM010000031">
    <property type="protein sequence ID" value="MBO1308302.1"/>
    <property type="molecule type" value="Genomic_DNA"/>
</dbReference>
<dbReference type="PIRSF" id="PIRSF000729">
    <property type="entry name" value="GK"/>
    <property type="match status" value="1"/>
</dbReference>
<feature type="binding site" evidence="8">
    <location>
        <position position="141"/>
    </location>
    <ligand>
        <name>substrate</name>
    </ligand>
</feature>
<dbReference type="InterPro" id="IPR005715">
    <property type="entry name" value="Glu_5kinase/COase_Synthase"/>
</dbReference>
<evidence type="ECO:0000259" key="9">
    <source>
        <dbReference type="Pfam" id="PF00696"/>
    </source>
</evidence>
<dbReference type="RefSeq" id="WP_207675293.1">
    <property type="nucleotide sequence ID" value="NZ_JAFREM010000031.1"/>
</dbReference>
<dbReference type="PANTHER" id="PTHR43654:SF1">
    <property type="entry name" value="ISOPENTENYL PHOSPHATE KINASE"/>
    <property type="match status" value="1"/>
</dbReference>
<dbReference type="CDD" id="cd04242">
    <property type="entry name" value="AAK_G5K_ProB"/>
    <property type="match status" value="1"/>
</dbReference>
<dbReference type="SUPFAM" id="SSF53633">
    <property type="entry name" value="Carbamate kinase-like"/>
    <property type="match status" value="1"/>
</dbReference>
<name>A0ABS3LF86_9ENTE</name>
<evidence type="ECO:0000313" key="11">
    <source>
        <dbReference type="Proteomes" id="UP000664601"/>
    </source>
</evidence>
<evidence type="ECO:0000256" key="4">
    <source>
        <dbReference type="ARBA" id="ARBA00022679"/>
    </source>
</evidence>
<comment type="catalytic activity">
    <reaction evidence="8">
        <text>L-glutamate + ATP = L-glutamyl 5-phosphate + ADP</text>
        <dbReference type="Rhea" id="RHEA:14877"/>
        <dbReference type="ChEBI" id="CHEBI:29985"/>
        <dbReference type="ChEBI" id="CHEBI:30616"/>
        <dbReference type="ChEBI" id="CHEBI:58274"/>
        <dbReference type="ChEBI" id="CHEBI:456216"/>
        <dbReference type="EC" id="2.7.2.11"/>
    </reaction>
</comment>
<dbReference type="InterPro" id="IPR036393">
    <property type="entry name" value="AceGlu_kinase-like_sf"/>
</dbReference>
<sequence length="265" mass="28765">MRKDIQKATVIVVKIGTSALISADGTINYSVMQQLVFVIAELMRQKKQVILVSSGAVAIGRTQLGFAEAPLTVSQQKASAAVGQTLLIQAYQEAFDDYGKQVGQLLLTRDILDFSESRQTFAETIKQLLASGVVPIINENDAVSIDEVHQQRQFEDNDEVALNVSLLMKADLFIMLSDVEGLYSDNPVHNEDAELLQHLREVDSQLLASSSTQSGPYSRGGIHSKLKTADAALSAGLSMVLANGKEPTVIFNILKGEEVGTLFQK</sequence>
<feature type="domain" description="Aspartate/glutamate/uridylate kinase" evidence="9">
    <location>
        <begin position="10"/>
        <end position="243"/>
    </location>
</feature>
<dbReference type="HAMAP" id="MF_00456">
    <property type="entry name" value="ProB"/>
    <property type="match status" value="1"/>
</dbReference>
<dbReference type="PANTHER" id="PTHR43654">
    <property type="entry name" value="GLUTAMATE 5-KINASE"/>
    <property type="match status" value="1"/>
</dbReference>
<evidence type="ECO:0000256" key="3">
    <source>
        <dbReference type="ARBA" id="ARBA00022650"/>
    </source>
</evidence>
<evidence type="ECO:0000256" key="2">
    <source>
        <dbReference type="ARBA" id="ARBA00022605"/>
    </source>
</evidence>
<evidence type="ECO:0000256" key="8">
    <source>
        <dbReference type="HAMAP-Rule" id="MF_00456"/>
    </source>
</evidence>
<keyword evidence="11" id="KW-1185">Reference proteome</keyword>
<feature type="binding site" evidence="8">
    <location>
        <position position="54"/>
    </location>
    <ligand>
        <name>substrate</name>
    </ligand>
</feature>
<keyword evidence="4 8" id="KW-0808">Transferase</keyword>
<comment type="function">
    <text evidence="8">Catalyzes the transfer of a phosphate group to glutamate to form L-glutamate 5-phosphate.</text>
</comment>
<dbReference type="Pfam" id="PF00696">
    <property type="entry name" value="AA_kinase"/>
    <property type="match status" value="1"/>
</dbReference>
<keyword evidence="5 8" id="KW-0547">Nucleotide-binding</keyword>
<protein>
    <recommendedName>
        <fullName evidence="8">Glutamate 5-kinase</fullName>
        <ecNumber evidence="8">2.7.2.11</ecNumber>
    </recommendedName>
    <alternativeName>
        <fullName evidence="8">Gamma-glutamyl kinase</fullName>
        <shortName evidence="8">GK</shortName>
    </alternativeName>
</protein>
<dbReference type="InterPro" id="IPR011529">
    <property type="entry name" value="Glu_5kinase"/>
</dbReference>
<organism evidence="10 11">
    <name type="scientific">Candidatus Enterococcus moelleringii</name>
    <dbReference type="NCBI Taxonomy" id="2815325"/>
    <lineage>
        <taxon>Bacteria</taxon>
        <taxon>Bacillati</taxon>
        <taxon>Bacillota</taxon>
        <taxon>Bacilli</taxon>
        <taxon>Lactobacillales</taxon>
        <taxon>Enterococcaceae</taxon>
        <taxon>Enterococcus</taxon>
    </lineage>
</organism>
<comment type="caution">
    <text evidence="10">The sequence shown here is derived from an EMBL/GenBank/DDBJ whole genome shotgun (WGS) entry which is preliminary data.</text>
</comment>
<keyword evidence="3 8" id="KW-0641">Proline biosynthesis</keyword>
<evidence type="ECO:0000313" key="10">
    <source>
        <dbReference type="EMBL" id="MBO1308302.1"/>
    </source>
</evidence>
<keyword evidence="6 8" id="KW-0418">Kinase</keyword>
<proteinExistence type="inferred from homology"/>
<dbReference type="Proteomes" id="UP000664601">
    <property type="component" value="Unassembled WGS sequence"/>
</dbReference>
<evidence type="ECO:0000256" key="7">
    <source>
        <dbReference type="ARBA" id="ARBA00022840"/>
    </source>
</evidence>
<dbReference type="InterPro" id="IPR041739">
    <property type="entry name" value="G5K_ProB"/>
</dbReference>
<evidence type="ECO:0000256" key="1">
    <source>
        <dbReference type="ARBA" id="ARBA00022490"/>
    </source>
</evidence>